<evidence type="ECO:0000313" key="1">
    <source>
        <dbReference type="EMBL" id="SDW74032.1"/>
    </source>
</evidence>
<protein>
    <submittedName>
        <fullName evidence="1">Uncharacterized protein</fullName>
    </submittedName>
</protein>
<dbReference type="Proteomes" id="UP000199515">
    <property type="component" value="Unassembled WGS sequence"/>
</dbReference>
<accession>A0A1H2W040</accession>
<reference evidence="1 2" key="1">
    <citation type="submission" date="2016-10" db="EMBL/GenBank/DDBJ databases">
        <authorList>
            <person name="de Groot N.N."/>
        </authorList>
    </citation>
    <scope>NUCLEOTIDE SEQUENCE [LARGE SCALE GENOMIC DNA]</scope>
    <source>
        <strain evidence="1 2">CPCC 202699</strain>
    </source>
</reference>
<proteinExistence type="predicted"/>
<keyword evidence="2" id="KW-1185">Reference proteome</keyword>
<name>A0A1H2W040_9PSEU</name>
<gene>
    <name evidence="1" type="ORF">SAMN05421504_1011388</name>
</gene>
<sequence>MTNMWERGTHRPGMAVAVAAVCPSPRGHRNPGSMPENIMIRVASSP</sequence>
<organism evidence="1 2">
    <name type="scientific">Amycolatopsis xylanica</name>
    <dbReference type="NCBI Taxonomy" id="589385"/>
    <lineage>
        <taxon>Bacteria</taxon>
        <taxon>Bacillati</taxon>
        <taxon>Actinomycetota</taxon>
        <taxon>Actinomycetes</taxon>
        <taxon>Pseudonocardiales</taxon>
        <taxon>Pseudonocardiaceae</taxon>
        <taxon>Amycolatopsis</taxon>
    </lineage>
</organism>
<evidence type="ECO:0000313" key="2">
    <source>
        <dbReference type="Proteomes" id="UP000199515"/>
    </source>
</evidence>
<dbReference type="AlphaFoldDB" id="A0A1H2W040"/>
<dbReference type="EMBL" id="FNON01000001">
    <property type="protein sequence ID" value="SDW74032.1"/>
    <property type="molecule type" value="Genomic_DNA"/>
</dbReference>